<reference evidence="1" key="1">
    <citation type="submission" date="2021-04" db="EMBL/GenBank/DDBJ databases">
        <authorList>
            <person name="Song C."/>
            <person name="Liu X."/>
            <person name="Zhang X."/>
        </authorList>
    </citation>
    <scope>NUCLEOTIDE SEQUENCE</scope>
    <source>
        <strain evidence="1">CZH12</strain>
    </source>
</reference>
<evidence type="ECO:0000313" key="1">
    <source>
        <dbReference type="EMBL" id="QYM90085.1"/>
    </source>
</evidence>
<protein>
    <submittedName>
        <fullName evidence="1">Uncharacterized protein</fullName>
    </submittedName>
</protein>
<accession>A0A8F9U8S7</accession>
<proteinExistence type="predicted"/>
<name>A0A8F9U8S7_9VIRU</name>
<dbReference type="EMBL" id="MW881210">
    <property type="protein sequence ID" value="QYM90085.1"/>
    <property type="molecule type" value="Genomic_DNA"/>
</dbReference>
<sequence>MSQDFDVFDPFSDYCPDFSQYGLDEASSQVLDPSGNPYETQITGNFLQSVEQGSDPAVTLRSMLEQEYQSNRREVTDPTDVMPQDAPVFRRLDENSVLFHDVSFAGPTLRSEQQCKTRELQGFLILPARFCTAIRSRAGNHSLPTPALFVKELDSSISALFE</sequence>
<organism evidence="1">
    <name type="scientific">Po-Circo-like virus</name>
    <dbReference type="NCBI Taxonomy" id="1454552"/>
    <lineage>
        <taxon>Viruses</taxon>
        <taxon>Monodnaviria</taxon>
        <taxon>Shotokuvirae</taxon>
        <taxon>Cressdnaviricota</taxon>
        <taxon>Arfiviricetes</taxon>
        <taxon>Rohanvirales</taxon>
        <taxon>Kirkoviridae</taxon>
        <taxon>Aglavirus</taxon>
        <taxon>Aglavirus caranthi</taxon>
    </lineage>
</organism>